<proteinExistence type="predicted"/>
<evidence type="ECO:0000313" key="2">
    <source>
        <dbReference type="Proteomes" id="UP001143910"/>
    </source>
</evidence>
<evidence type="ECO:0000313" key="1">
    <source>
        <dbReference type="EMBL" id="KAJ2977427.1"/>
    </source>
</evidence>
<accession>A0ACC1NDS4</accession>
<reference evidence="1" key="1">
    <citation type="submission" date="2022-08" db="EMBL/GenBank/DDBJ databases">
        <title>Genome Sequence of Lecanicillium fungicola.</title>
        <authorList>
            <person name="Buettner E."/>
        </authorList>
    </citation>
    <scope>NUCLEOTIDE SEQUENCE</scope>
    <source>
        <strain evidence="1">Babe33</strain>
    </source>
</reference>
<dbReference type="Proteomes" id="UP001143910">
    <property type="component" value="Unassembled WGS sequence"/>
</dbReference>
<comment type="caution">
    <text evidence="1">The sequence shown here is derived from an EMBL/GenBank/DDBJ whole genome shotgun (WGS) entry which is preliminary data.</text>
</comment>
<sequence>MCIELDYYHCNHFVRGREISCQKGIGRDARSSKDVQTSRFAKSSKPVQAGTVQSSRAAWSREAVETSRSTKSSKTVEPSRSVESNRFVQSRQPVQSDNDSQPNDVDDDDKLTDSHRGLSNEEVDLRGLPSPGPSQVNRKSHGSGKQDSNEESVASDTTDRRLTGLITGIQPGSDELEDLYQKPSNERNELNNPCQKLSNEENVAQNVPSRRLSQVSGVSRANPRRDSGRESVASRTTSYHLSRIITGEGSSDREKIARDVPKRRRKDLSTAHCSGAFSKIDAHEIPMRRPSVISSRPVLHPGGRRGSEVDASGGVPRRRPNLLNRMLHPGSWHKSQYGVVSNTSRRRPSILRKATSSANAMGSNLANLMHNNNSTDSSMESFACIGASQQEARAAAAIPPRRPNRPLPTVSEGSRE</sequence>
<keyword evidence="2" id="KW-1185">Reference proteome</keyword>
<gene>
    <name evidence="1" type="ORF">NQ176_g4377</name>
</gene>
<protein>
    <submittedName>
        <fullName evidence="1">Uncharacterized protein</fullName>
    </submittedName>
</protein>
<name>A0ACC1NDS4_9HYPO</name>
<dbReference type="EMBL" id="JANJQO010000473">
    <property type="protein sequence ID" value="KAJ2977427.1"/>
    <property type="molecule type" value="Genomic_DNA"/>
</dbReference>
<organism evidence="1 2">
    <name type="scientific">Zarea fungicola</name>
    <dbReference type="NCBI Taxonomy" id="93591"/>
    <lineage>
        <taxon>Eukaryota</taxon>
        <taxon>Fungi</taxon>
        <taxon>Dikarya</taxon>
        <taxon>Ascomycota</taxon>
        <taxon>Pezizomycotina</taxon>
        <taxon>Sordariomycetes</taxon>
        <taxon>Hypocreomycetidae</taxon>
        <taxon>Hypocreales</taxon>
        <taxon>Cordycipitaceae</taxon>
        <taxon>Zarea</taxon>
    </lineage>
</organism>